<dbReference type="Proteomes" id="UP000294225">
    <property type="component" value="Unassembled WGS sequence"/>
</dbReference>
<gene>
    <name evidence="2" type="ORF">E0H92_16230</name>
</gene>
<reference evidence="2 3" key="1">
    <citation type="submission" date="2019-02" db="EMBL/GenBank/DDBJ databases">
        <title>Kribbella capetownensis sp. nov. and Kribbella speibonae sp. nov., isolated from soil.</title>
        <authorList>
            <person name="Curtis S.M."/>
            <person name="Norton I."/>
            <person name="Everest G.J."/>
            <person name="Meyers P.R."/>
        </authorList>
    </citation>
    <scope>NUCLEOTIDE SEQUENCE [LARGE SCALE GENOMIC DNA]</scope>
    <source>
        <strain evidence="2 3">YM55</strain>
    </source>
</reference>
<comment type="caution">
    <text evidence="2">The sequence shown here is derived from an EMBL/GenBank/DDBJ whole genome shotgun (WGS) entry which is preliminary data.</text>
</comment>
<organism evidence="2 3">
    <name type="scientific">Kribbella speibonae</name>
    <dbReference type="NCBI Taxonomy" id="1572660"/>
    <lineage>
        <taxon>Bacteria</taxon>
        <taxon>Bacillati</taxon>
        <taxon>Actinomycetota</taxon>
        <taxon>Actinomycetes</taxon>
        <taxon>Propionibacteriales</taxon>
        <taxon>Kribbellaceae</taxon>
        <taxon>Kribbella</taxon>
    </lineage>
</organism>
<feature type="signal peptide" evidence="1">
    <location>
        <begin position="1"/>
        <end position="28"/>
    </location>
</feature>
<keyword evidence="1" id="KW-0732">Signal</keyword>
<feature type="chain" id="PRO_5020940067" description="HAF repeat-containing protein" evidence="1">
    <location>
        <begin position="29"/>
        <end position="336"/>
    </location>
</feature>
<dbReference type="AlphaFoldDB" id="A0A4R0IYH5"/>
<sequence length="336" mass="34949">MSVLRSAAVAISAVLAGSVITGISPAAAQSSSCVATELRLPAGMPSNVFASLNASDSTGRYQVGSVQIDDVGTQRPLFWTDGGEPQVLEPLAGDRTTVFDVNKHGTVLGETWDAAGAGQLWLYSQGTVRKLKAPAHTAGLTARALNDRGDVVGYGFDSVADRTVPIVWPAGGKPVLLRASASAYAVDINENGVIVGSTWNDAGETGIVWKHWDATPVPVSGEAGADVSLTGIRGNWMIGIQTLSDGSLIGGRWQLGTPQGVSFPKILDAVNGSGDVAYLTDDGRTVVARPDGTQYEINAAGYNTVEYLFERGQAYDAAGDRDYGFARAVLWSGCAG</sequence>
<name>A0A4R0IYH5_9ACTN</name>
<evidence type="ECO:0000313" key="3">
    <source>
        <dbReference type="Proteomes" id="UP000294225"/>
    </source>
</evidence>
<proteinExistence type="predicted"/>
<dbReference type="RefSeq" id="WP_131496822.1">
    <property type="nucleotide sequence ID" value="NZ_SJKC01000002.1"/>
</dbReference>
<accession>A0A4R0IYH5</accession>
<evidence type="ECO:0000313" key="2">
    <source>
        <dbReference type="EMBL" id="TCC38010.1"/>
    </source>
</evidence>
<evidence type="ECO:0008006" key="4">
    <source>
        <dbReference type="Google" id="ProtNLM"/>
    </source>
</evidence>
<dbReference type="EMBL" id="SJKC01000002">
    <property type="protein sequence ID" value="TCC38010.1"/>
    <property type="molecule type" value="Genomic_DNA"/>
</dbReference>
<protein>
    <recommendedName>
        <fullName evidence="4">HAF repeat-containing protein</fullName>
    </recommendedName>
</protein>
<evidence type="ECO:0000256" key="1">
    <source>
        <dbReference type="SAM" id="SignalP"/>
    </source>
</evidence>